<feature type="transmembrane region" description="Helical" evidence="7">
    <location>
        <begin position="340"/>
        <end position="360"/>
    </location>
</feature>
<evidence type="ECO:0000256" key="5">
    <source>
        <dbReference type="ARBA" id="ARBA00023136"/>
    </source>
</evidence>
<dbReference type="InterPro" id="IPR003856">
    <property type="entry name" value="LPS_length_determ_N"/>
</dbReference>
<feature type="coiled-coil region" evidence="6">
    <location>
        <begin position="180"/>
        <end position="207"/>
    </location>
</feature>
<evidence type="ECO:0000256" key="2">
    <source>
        <dbReference type="ARBA" id="ARBA00022475"/>
    </source>
</evidence>
<dbReference type="PANTHER" id="PTHR32309">
    <property type="entry name" value="TYROSINE-PROTEIN KINASE"/>
    <property type="match status" value="1"/>
</dbReference>
<feature type="domain" description="Polysaccharide chain length determinant N-terminal" evidence="8">
    <location>
        <begin position="16"/>
        <end position="110"/>
    </location>
</feature>
<evidence type="ECO:0000259" key="9">
    <source>
        <dbReference type="Pfam" id="PF13807"/>
    </source>
</evidence>
<dbReference type="RefSeq" id="WP_105749318.1">
    <property type="nucleotide sequence ID" value="NZ_PVLQ01000072.1"/>
</dbReference>
<keyword evidence="3 7" id="KW-0812">Transmembrane</keyword>
<keyword evidence="4 7" id="KW-1133">Transmembrane helix</keyword>
<evidence type="ECO:0000313" key="10">
    <source>
        <dbReference type="EMBL" id="PRD64361.1"/>
    </source>
</evidence>
<dbReference type="GO" id="GO:0005886">
    <property type="term" value="C:plasma membrane"/>
    <property type="evidence" value="ECO:0007669"/>
    <property type="project" value="UniProtKB-SubCell"/>
</dbReference>
<dbReference type="AlphaFoldDB" id="A0A2S9K1Q2"/>
<dbReference type="PANTHER" id="PTHR32309:SF13">
    <property type="entry name" value="FERRIC ENTEROBACTIN TRANSPORT PROTEIN FEPE"/>
    <property type="match status" value="1"/>
</dbReference>
<evidence type="ECO:0000256" key="1">
    <source>
        <dbReference type="ARBA" id="ARBA00004651"/>
    </source>
</evidence>
<dbReference type="Pfam" id="PF02706">
    <property type="entry name" value="Wzz"/>
    <property type="match status" value="1"/>
</dbReference>
<gene>
    <name evidence="10" type="ORF">C6P64_14745</name>
</gene>
<evidence type="ECO:0000313" key="11">
    <source>
        <dbReference type="Proteomes" id="UP000238589"/>
    </source>
</evidence>
<evidence type="ECO:0000256" key="7">
    <source>
        <dbReference type="SAM" id="Phobius"/>
    </source>
</evidence>
<accession>A0A2S9K1Q2</accession>
<keyword evidence="6" id="KW-0175">Coiled coil</keyword>
<dbReference type="Pfam" id="PF13807">
    <property type="entry name" value="GNVR"/>
    <property type="match status" value="1"/>
</dbReference>
<dbReference type="GO" id="GO:0004713">
    <property type="term" value="F:protein tyrosine kinase activity"/>
    <property type="evidence" value="ECO:0007669"/>
    <property type="project" value="TreeGrafter"/>
</dbReference>
<evidence type="ECO:0000256" key="6">
    <source>
        <dbReference type="SAM" id="Coils"/>
    </source>
</evidence>
<dbReference type="InterPro" id="IPR050445">
    <property type="entry name" value="Bact_polysacc_biosynth/exp"/>
</dbReference>
<sequence length="388" mass="42383">MNETVAPKSPGTPNSNEVSLLDLLQIVADNIKLLTLGPLAVGATALAISFAIPPTYTAATKFLPPQQQQSVTAGMLSSLGALGGLAGAAAGLKNPADQYVAYLKSENVQDVLIERFKLLERYDEKYKVDARKELSKNARISVGKDGLITVEVDDKEAQVSAELANAHVEELRRLLGQLAVTEAQQRRLFFEKQLNQTQDKLTQAERALRNSGVDASALKSNPQAAVTAVAQLQAQVTAQEVKVASLRGYLAESAPDFRQAMTELGALRAQLNKLENANSKTGGDGDYTARYREFKYQETLFELFAKQYELARLDEAREGAVVQVLDLAQTPEKRSKPRKALITIMATLGSGFALLLYVFIRQGLRNTRQSSETAEKLARIRRSLGFKS</sequence>
<name>A0A2S9K1Q2_9BURK</name>
<evidence type="ECO:0000256" key="4">
    <source>
        <dbReference type="ARBA" id="ARBA00022989"/>
    </source>
</evidence>
<dbReference type="EMBL" id="PVLQ01000072">
    <property type="protein sequence ID" value="PRD64361.1"/>
    <property type="molecule type" value="Genomic_DNA"/>
</dbReference>
<keyword evidence="2" id="KW-1003">Cell membrane</keyword>
<evidence type="ECO:0000259" key="8">
    <source>
        <dbReference type="Pfam" id="PF02706"/>
    </source>
</evidence>
<dbReference type="OrthoDB" id="8884120at2"/>
<comment type="subcellular location">
    <subcellularLocation>
        <location evidence="1">Cell membrane</location>
        <topology evidence="1">Multi-pass membrane protein</topology>
    </subcellularLocation>
</comment>
<comment type="caution">
    <text evidence="10">The sequence shown here is derived from an EMBL/GenBank/DDBJ whole genome shotgun (WGS) entry which is preliminary data.</text>
</comment>
<protein>
    <submittedName>
        <fullName evidence="10">Lipopolysaccharide biosynthesis protein</fullName>
    </submittedName>
</protein>
<dbReference type="Proteomes" id="UP000238589">
    <property type="component" value="Unassembled WGS sequence"/>
</dbReference>
<organism evidence="10 11">
    <name type="scientific">Malikia granosa</name>
    <dbReference type="NCBI Taxonomy" id="263067"/>
    <lineage>
        <taxon>Bacteria</taxon>
        <taxon>Pseudomonadati</taxon>
        <taxon>Pseudomonadota</taxon>
        <taxon>Betaproteobacteria</taxon>
        <taxon>Burkholderiales</taxon>
        <taxon>Comamonadaceae</taxon>
        <taxon>Malikia</taxon>
    </lineage>
</organism>
<feature type="domain" description="Tyrosine-protein kinase G-rich" evidence="9">
    <location>
        <begin position="293"/>
        <end position="362"/>
    </location>
</feature>
<reference evidence="10 11" key="1">
    <citation type="submission" date="2018-03" db="EMBL/GenBank/DDBJ databases">
        <title>Comparative genomics illustrates the genes involved in a hyperalkaliphilic mechanisms of Serpentinomonas isolated from highly-alkaline calcium-rich serpentinized springs.</title>
        <authorList>
            <person name="Suzuki S."/>
            <person name="Ishii S."/>
            <person name="Walworth N."/>
            <person name="Bird L."/>
            <person name="Kuenen J.G."/>
            <person name="Nealson K.H."/>
        </authorList>
    </citation>
    <scope>NUCLEOTIDE SEQUENCE [LARGE SCALE GENOMIC DNA]</scope>
    <source>
        <strain evidence="10 11">P1</strain>
    </source>
</reference>
<dbReference type="InterPro" id="IPR032807">
    <property type="entry name" value="GNVR"/>
</dbReference>
<evidence type="ECO:0000256" key="3">
    <source>
        <dbReference type="ARBA" id="ARBA00022692"/>
    </source>
</evidence>
<keyword evidence="11" id="KW-1185">Reference proteome</keyword>
<proteinExistence type="predicted"/>
<keyword evidence="5 7" id="KW-0472">Membrane</keyword>